<dbReference type="Pfam" id="PF07690">
    <property type="entry name" value="MFS_1"/>
    <property type="match status" value="1"/>
</dbReference>
<dbReference type="Proteomes" id="UP001501752">
    <property type="component" value="Unassembled WGS sequence"/>
</dbReference>
<organism evidence="2 3">
    <name type="scientific">Kitasatospora terrestris</name>
    <dbReference type="NCBI Taxonomy" id="258051"/>
    <lineage>
        <taxon>Bacteria</taxon>
        <taxon>Bacillati</taxon>
        <taxon>Actinomycetota</taxon>
        <taxon>Actinomycetes</taxon>
        <taxon>Kitasatosporales</taxon>
        <taxon>Streptomycetaceae</taxon>
        <taxon>Kitasatospora</taxon>
    </lineage>
</organism>
<evidence type="ECO:0008006" key="4">
    <source>
        <dbReference type="Google" id="ProtNLM"/>
    </source>
</evidence>
<sequence length="312" mass="33025">MFLWAFADGFWTFLSAGLCSALGRVVNLSFFLLVTEDADEHQRPRIFAAIKLVVMAAGLLTPLAGAAMAHWGTLPALRAVYLFGGISMTALFLVRHRLTTETAAGRQAAEAPAGLGRGLRLLFSARELWPVVAVVLLTDLAVQFTLFQVVYLADELHPATGLIALQPPLGAFAAFACYRWVMPRRRHRPMSGNVLHGLLLGVAGWAAFLAVPGAGTPALLLATVLTAAGPFLLESYRDALVVTAVPPADRATLSSAVQSAAALAAVPCGWLAALLHTRDPLLPFTAVLTCYALATAAILPLTARRAVGRVRA</sequence>
<keyword evidence="1" id="KW-1133">Transmembrane helix</keyword>
<feature type="transmembrane region" description="Helical" evidence="1">
    <location>
        <begin position="193"/>
        <end position="211"/>
    </location>
</feature>
<reference evidence="3" key="1">
    <citation type="journal article" date="2019" name="Int. J. Syst. Evol. Microbiol.">
        <title>The Global Catalogue of Microorganisms (GCM) 10K type strain sequencing project: providing services to taxonomists for standard genome sequencing and annotation.</title>
        <authorList>
            <consortium name="The Broad Institute Genomics Platform"/>
            <consortium name="The Broad Institute Genome Sequencing Center for Infectious Disease"/>
            <person name="Wu L."/>
            <person name="Ma J."/>
        </authorList>
    </citation>
    <scope>NUCLEOTIDE SEQUENCE [LARGE SCALE GENOMIC DNA]</scope>
    <source>
        <strain evidence="3">JCM 13006</strain>
    </source>
</reference>
<dbReference type="InterPro" id="IPR036259">
    <property type="entry name" value="MFS_trans_sf"/>
</dbReference>
<feature type="transmembrane region" description="Helical" evidence="1">
    <location>
        <begin position="281"/>
        <end position="303"/>
    </location>
</feature>
<feature type="transmembrane region" description="Helical" evidence="1">
    <location>
        <begin position="128"/>
        <end position="153"/>
    </location>
</feature>
<evidence type="ECO:0000256" key="1">
    <source>
        <dbReference type="SAM" id="Phobius"/>
    </source>
</evidence>
<proteinExistence type="predicted"/>
<feature type="transmembrane region" description="Helical" evidence="1">
    <location>
        <begin position="46"/>
        <end position="69"/>
    </location>
</feature>
<dbReference type="InterPro" id="IPR011701">
    <property type="entry name" value="MFS"/>
</dbReference>
<name>A0ABP9E641_9ACTN</name>
<dbReference type="SUPFAM" id="SSF103473">
    <property type="entry name" value="MFS general substrate transporter"/>
    <property type="match status" value="1"/>
</dbReference>
<evidence type="ECO:0000313" key="3">
    <source>
        <dbReference type="Proteomes" id="UP001501752"/>
    </source>
</evidence>
<feature type="transmembrane region" description="Helical" evidence="1">
    <location>
        <begin position="75"/>
        <end position="94"/>
    </location>
</feature>
<evidence type="ECO:0000313" key="2">
    <source>
        <dbReference type="EMBL" id="GAA4868496.1"/>
    </source>
</evidence>
<feature type="transmembrane region" description="Helical" evidence="1">
    <location>
        <begin position="159"/>
        <end position="181"/>
    </location>
</feature>
<accession>A0ABP9E641</accession>
<dbReference type="EMBL" id="BAABIS010000001">
    <property type="protein sequence ID" value="GAA4868496.1"/>
    <property type="molecule type" value="Genomic_DNA"/>
</dbReference>
<keyword evidence="1" id="KW-0812">Transmembrane</keyword>
<feature type="transmembrane region" description="Helical" evidence="1">
    <location>
        <begin position="12"/>
        <end position="34"/>
    </location>
</feature>
<gene>
    <name evidence="2" type="ORF">GCM10023235_53940</name>
</gene>
<comment type="caution">
    <text evidence="2">The sequence shown here is derived from an EMBL/GenBank/DDBJ whole genome shotgun (WGS) entry which is preliminary data.</text>
</comment>
<protein>
    <recommendedName>
        <fullName evidence="4">MFS transporter</fullName>
    </recommendedName>
</protein>
<keyword evidence="1" id="KW-0472">Membrane</keyword>
<dbReference type="Gene3D" id="1.20.1250.20">
    <property type="entry name" value="MFS general substrate transporter like domains"/>
    <property type="match status" value="1"/>
</dbReference>
<keyword evidence="3" id="KW-1185">Reference proteome</keyword>